<gene>
    <name evidence="1" type="ORF">Nepgr_021822</name>
</gene>
<name>A0AAD3XXS0_NEPGR</name>
<proteinExistence type="predicted"/>
<reference evidence="1" key="1">
    <citation type="submission" date="2023-05" db="EMBL/GenBank/DDBJ databases">
        <title>Nepenthes gracilis genome sequencing.</title>
        <authorList>
            <person name="Fukushima K."/>
        </authorList>
    </citation>
    <scope>NUCLEOTIDE SEQUENCE</scope>
    <source>
        <strain evidence="1">SING2019-196</strain>
    </source>
</reference>
<sequence length="101" mass="11129">MSRTGLGGCWCSLARCCTKFPPGLEAFCHHGNNGDFITLGSHSISCDPTGSLAVIMPYHSKATRALRLSGYCTFLAKRFFFWLFLFEVEVWVMDEGAPGLS</sequence>
<keyword evidence="2" id="KW-1185">Reference proteome</keyword>
<comment type="caution">
    <text evidence="1">The sequence shown here is derived from an EMBL/GenBank/DDBJ whole genome shotgun (WGS) entry which is preliminary data.</text>
</comment>
<protein>
    <submittedName>
        <fullName evidence="1">Uncharacterized protein</fullName>
    </submittedName>
</protein>
<dbReference type="Proteomes" id="UP001279734">
    <property type="component" value="Unassembled WGS sequence"/>
</dbReference>
<evidence type="ECO:0000313" key="1">
    <source>
        <dbReference type="EMBL" id="GMH19981.1"/>
    </source>
</evidence>
<evidence type="ECO:0000313" key="2">
    <source>
        <dbReference type="Proteomes" id="UP001279734"/>
    </source>
</evidence>
<accession>A0AAD3XXS0</accession>
<dbReference type="EMBL" id="BSYO01000021">
    <property type="protein sequence ID" value="GMH19981.1"/>
    <property type="molecule type" value="Genomic_DNA"/>
</dbReference>
<dbReference type="AlphaFoldDB" id="A0AAD3XXS0"/>
<organism evidence="1 2">
    <name type="scientific">Nepenthes gracilis</name>
    <name type="common">Slender pitcher plant</name>
    <dbReference type="NCBI Taxonomy" id="150966"/>
    <lineage>
        <taxon>Eukaryota</taxon>
        <taxon>Viridiplantae</taxon>
        <taxon>Streptophyta</taxon>
        <taxon>Embryophyta</taxon>
        <taxon>Tracheophyta</taxon>
        <taxon>Spermatophyta</taxon>
        <taxon>Magnoliopsida</taxon>
        <taxon>eudicotyledons</taxon>
        <taxon>Gunneridae</taxon>
        <taxon>Pentapetalae</taxon>
        <taxon>Caryophyllales</taxon>
        <taxon>Nepenthaceae</taxon>
        <taxon>Nepenthes</taxon>
    </lineage>
</organism>